<feature type="compositionally biased region" description="Basic and acidic residues" evidence="1">
    <location>
        <begin position="52"/>
        <end position="66"/>
    </location>
</feature>
<proteinExistence type="predicted"/>
<sequence>MKWSADSSEVAVCHSFLRLHQPILTSTGLLTSSEKESIANPQMLLAMDLFSKDTPPRRKFSPDKDSGAGSGNSNQSVLTQKHLLTKNETLLKRFSPTGEILSLRSLSPSLGKPSCHWMSPKKETASLHSMSPRLDLSSSRNVSPRREMSSRVYFPPERGSLL</sequence>
<reference evidence="2" key="1">
    <citation type="journal article" date="2023" name="DNA Res.">
        <title>Chromosome-level genome assembly of Phrynocephalus forsythii using third-generation DNA sequencing and Hi-C analysis.</title>
        <authorList>
            <person name="Qi Y."/>
            <person name="Zhao W."/>
            <person name="Zhao Y."/>
            <person name="Niu C."/>
            <person name="Cao S."/>
            <person name="Zhang Y."/>
        </authorList>
    </citation>
    <scope>NUCLEOTIDE SEQUENCE</scope>
    <source>
        <tissue evidence="2">Muscle</tissue>
    </source>
</reference>
<dbReference type="OrthoDB" id="9050205at2759"/>
<accession>A0A9Q0X9P2</accession>
<organism evidence="2 3">
    <name type="scientific">Phrynocephalus forsythii</name>
    <dbReference type="NCBI Taxonomy" id="171643"/>
    <lineage>
        <taxon>Eukaryota</taxon>
        <taxon>Metazoa</taxon>
        <taxon>Chordata</taxon>
        <taxon>Craniata</taxon>
        <taxon>Vertebrata</taxon>
        <taxon>Euteleostomi</taxon>
        <taxon>Lepidosauria</taxon>
        <taxon>Squamata</taxon>
        <taxon>Bifurcata</taxon>
        <taxon>Unidentata</taxon>
        <taxon>Episquamata</taxon>
        <taxon>Toxicofera</taxon>
        <taxon>Iguania</taxon>
        <taxon>Acrodonta</taxon>
        <taxon>Agamidae</taxon>
        <taxon>Agaminae</taxon>
        <taxon>Phrynocephalus</taxon>
    </lineage>
</organism>
<feature type="region of interest" description="Disordered" evidence="1">
    <location>
        <begin position="52"/>
        <end position="81"/>
    </location>
</feature>
<evidence type="ECO:0000256" key="1">
    <source>
        <dbReference type="SAM" id="MobiDB-lite"/>
    </source>
</evidence>
<dbReference type="Proteomes" id="UP001142489">
    <property type="component" value="Unassembled WGS sequence"/>
</dbReference>
<comment type="caution">
    <text evidence="2">The sequence shown here is derived from an EMBL/GenBank/DDBJ whole genome shotgun (WGS) entry which is preliminary data.</text>
</comment>
<name>A0A9Q0X9P2_9SAUR</name>
<evidence type="ECO:0000313" key="2">
    <source>
        <dbReference type="EMBL" id="KAJ7304210.1"/>
    </source>
</evidence>
<dbReference type="AlphaFoldDB" id="A0A9Q0X9P2"/>
<dbReference type="EMBL" id="JAPFRF010000023">
    <property type="protein sequence ID" value="KAJ7304210.1"/>
    <property type="molecule type" value="Genomic_DNA"/>
</dbReference>
<protein>
    <submittedName>
        <fullName evidence="2">Uncharacterized protein</fullName>
    </submittedName>
</protein>
<evidence type="ECO:0000313" key="3">
    <source>
        <dbReference type="Proteomes" id="UP001142489"/>
    </source>
</evidence>
<gene>
    <name evidence="2" type="ORF">JRQ81_011744</name>
</gene>
<feature type="region of interest" description="Disordered" evidence="1">
    <location>
        <begin position="109"/>
        <end position="162"/>
    </location>
</feature>
<keyword evidence="3" id="KW-1185">Reference proteome</keyword>